<accession>A0A423WMM2</accession>
<keyword evidence="2" id="KW-1185">Reference proteome</keyword>
<gene>
    <name evidence="1" type="ORF">VMCG_04734</name>
</gene>
<reference evidence="1 2" key="1">
    <citation type="submission" date="2015-09" db="EMBL/GenBank/DDBJ databases">
        <title>Host preference determinants of Valsa canker pathogens revealed by comparative genomics.</title>
        <authorList>
            <person name="Yin Z."/>
            <person name="Huang L."/>
        </authorList>
    </citation>
    <scope>NUCLEOTIDE SEQUENCE [LARGE SCALE GENOMIC DNA]</scope>
    <source>
        <strain evidence="1 2">03-1</strain>
    </source>
</reference>
<dbReference type="STRING" id="356882.A0A423WMM2"/>
<name>A0A423WMM2_9PEZI</name>
<sequence>MVSKVCMSLASAMIRALQPQVLNCYTALNAFRHQRKGPASSLGPSIRWAAAAIASLAIIWFFWSLQGQSPQYDSAEREVDMAQEVGYTTVTAAKSQFFANSGSLRSNSRPMSKVDHTEGVPSVELTGSLQPGSLHLKIDQSSTDDAEEVERSDRPLILYAYAESENARANLEFFLKKGLHGKADFVFIFNGEAPEAVQLIPTKRSNVRVVQRDNTCYDIGSFGKVLRSQIKVGGDGNNGKGVPLWHRYKWFITMNASIRGPFLPVWSEECWTDAFLRKVTDDTKLVGLSYHCNPSPHLQSMLLATDHIGMSILLDPALAFSVPNDDPPHGTVDDPVGYSRCYEQFDQAVHSEIGMARLIRSQGYKVDAMLTSVHILGAADYCQKAAYPTDHLWDGMYFGFNVHPYEMLFMKTNRDIDPELVKRMTEWHLRSPASSWDTCGW</sequence>
<dbReference type="AlphaFoldDB" id="A0A423WMM2"/>
<protein>
    <submittedName>
        <fullName evidence="1">Uncharacterized protein</fullName>
    </submittedName>
</protein>
<organism evidence="1 2">
    <name type="scientific">Cytospora schulzeri</name>
    <dbReference type="NCBI Taxonomy" id="448051"/>
    <lineage>
        <taxon>Eukaryota</taxon>
        <taxon>Fungi</taxon>
        <taxon>Dikarya</taxon>
        <taxon>Ascomycota</taxon>
        <taxon>Pezizomycotina</taxon>
        <taxon>Sordariomycetes</taxon>
        <taxon>Sordariomycetidae</taxon>
        <taxon>Diaporthales</taxon>
        <taxon>Cytosporaceae</taxon>
        <taxon>Cytospora</taxon>
    </lineage>
</organism>
<evidence type="ECO:0000313" key="2">
    <source>
        <dbReference type="Proteomes" id="UP000283895"/>
    </source>
</evidence>
<evidence type="ECO:0000313" key="1">
    <source>
        <dbReference type="EMBL" id="ROW04759.1"/>
    </source>
</evidence>
<dbReference type="OrthoDB" id="526941at2759"/>
<dbReference type="EMBL" id="LKEA01000013">
    <property type="protein sequence ID" value="ROW04759.1"/>
    <property type="molecule type" value="Genomic_DNA"/>
</dbReference>
<comment type="caution">
    <text evidence="1">The sequence shown here is derived from an EMBL/GenBank/DDBJ whole genome shotgun (WGS) entry which is preliminary data.</text>
</comment>
<proteinExistence type="predicted"/>
<dbReference type="Proteomes" id="UP000283895">
    <property type="component" value="Unassembled WGS sequence"/>
</dbReference>